<keyword evidence="12" id="KW-0675">Receptor</keyword>
<feature type="domain" description="Leucine-rich repeat-containing N-terminal plant-type" evidence="16">
    <location>
        <begin position="27"/>
        <end position="66"/>
    </location>
</feature>
<dbReference type="InterPro" id="IPR002182">
    <property type="entry name" value="NB-ARC"/>
</dbReference>
<evidence type="ECO:0000256" key="11">
    <source>
        <dbReference type="ARBA" id="ARBA00023136"/>
    </source>
</evidence>
<comment type="caution">
    <text evidence="19">The sequence shown here is derived from an EMBL/GenBank/DDBJ whole genome shotgun (WGS) entry which is preliminary data.</text>
</comment>
<gene>
    <name evidence="19" type="ORF">H5410_042892</name>
</gene>
<dbReference type="Pfam" id="PF23559">
    <property type="entry name" value="WHD_DRP"/>
    <property type="match status" value="1"/>
</dbReference>
<dbReference type="OrthoDB" id="1218103at2759"/>
<evidence type="ECO:0000259" key="18">
    <source>
        <dbReference type="Pfam" id="PF23598"/>
    </source>
</evidence>
<dbReference type="InterPro" id="IPR053211">
    <property type="entry name" value="DNA_repair-toleration"/>
</dbReference>
<dbReference type="PRINTS" id="PR00364">
    <property type="entry name" value="DISEASERSIST"/>
</dbReference>
<comment type="similarity">
    <text evidence="2">Belongs to the disease resistance NB-LRR family.</text>
</comment>
<dbReference type="InterPro" id="IPR027417">
    <property type="entry name" value="P-loop_NTPase"/>
</dbReference>
<evidence type="ECO:0000259" key="16">
    <source>
        <dbReference type="Pfam" id="PF08263"/>
    </source>
</evidence>
<evidence type="ECO:0000256" key="12">
    <source>
        <dbReference type="ARBA" id="ARBA00023170"/>
    </source>
</evidence>
<dbReference type="SUPFAM" id="SSF52540">
    <property type="entry name" value="P-loop containing nucleoside triphosphate hydrolases"/>
    <property type="match status" value="2"/>
</dbReference>
<keyword evidence="8" id="KW-0611">Plant defense</keyword>
<keyword evidence="7" id="KW-0547">Nucleotide-binding</keyword>
<protein>
    <recommendedName>
        <fullName evidence="21">Leucine-rich repeat-containing N-terminal plant-type domain-containing protein</fullName>
    </recommendedName>
</protein>
<feature type="domain" description="Disease resistance protein winged helix" evidence="17">
    <location>
        <begin position="599"/>
        <end position="668"/>
    </location>
</feature>
<evidence type="ECO:0008006" key="21">
    <source>
        <dbReference type="Google" id="ProtNLM"/>
    </source>
</evidence>
<keyword evidence="4" id="KW-0812">Transmembrane</keyword>
<dbReference type="SMART" id="SM00369">
    <property type="entry name" value="LRR_TYP"/>
    <property type="match status" value="6"/>
</dbReference>
<feature type="domain" description="Disease resistance R13L4/SHOC-2-like LRR" evidence="18">
    <location>
        <begin position="707"/>
        <end position="863"/>
    </location>
</feature>
<dbReference type="GO" id="GO:0043531">
    <property type="term" value="F:ADP binding"/>
    <property type="evidence" value="ECO:0007669"/>
    <property type="project" value="InterPro"/>
</dbReference>
<dbReference type="GO" id="GO:0016020">
    <property type="term" value="C:membrane"/>
    <property type="evidence" value="ECO:0007669"/>
    <property type="project" value="UniProtKB-SubCell"/>
</dbReference>
<evidence type="ECO:0000256" key="13">
    <source>
        <dbReference type="ARBA" id="ARBA00023180"/>
    </source>
</evidence>
<dbReference type="InterPro" id="IPR042197">
    <property type="entry name" value="Apaf_helical"/>
</dbReference>
<dbReference type="PANTHER" id="PTHR48060:SF21">
    <property type="entry name" value="L DOMAIN-LIKE PROTEIN"/>
    <property type="match status" value="1"/>
</dbReference>
<dbReference type="Gene3D" id="1.10.8.430">
    <property type="entry name" value="Helical domain of apoptotic protease-activating factors"/>
    <property type="match status" value="1"/>
</dbReference>
<dbReference type="SUPFAM" id="SSF52058">
    <property type="entry name" value="L domain-like"/>
    <property type="match status" value="2"/>
</dbReference>
<keyword evidence="9" id="KW-0067">ATP-binding</keyword>
<evidence type="ECO:0000256" key="14">
    <source>
        <dbReference type="SAM" id="SignalP"/>
    </source>
</evidence>
<dbReference type="GO" id="GO:0005524">
    <property type="term" value="F:ATP binding"/>
    <property type="evidence" value="ECO:0007669"/>
    <property type="project" value="UniProtKB-KW"/>
</dbReference>
<proteinExistence type="inferred from homology"/>
<dbReference type="FunFam" id="3.80.10.10:FF:000041">
    <property type="entry name" value="LRR receptor-like serine/threonine-protein kinase ERECTA"/>
    <property type="match status" value="1"/>
</dbReference>
<evidence type="ECO:0000256" key="3">
    <source>
        <dbReference type="ARBA" id="ARBA00022614"/>
    </source>
</evidence>
<feature type="signal peptide" evidence="14">
    <location>
        <begin position="1"/>
        <end position="22"/>
    </location>
</feature>
<name>A0A9J5XXB3_SOLCO</name>
<evidence type="ECO:0000256" key="10">
    <source>
        <dbReference type="ARBA" id="ARBA00022989"/>
    </source>
</evidence>
<dbReference type="Gene3D" id="1.10.10.10">
    <property type="entry name" value="Winged helix-like DNA-binding domain superfamily/Winged helix DNA-binding domain"/>
    <property type="match status" value="1"/>
</dbReference>
<dbReference type="Proteomes" id="UP000824120">
    <property type="component" value="Chromosome 8"/>
</dbReference>
<dbReference type="InterPro" id="IPR001611">
    <property type="entry name" value="Leu-rich_rpt"/>
</dbReference>
<evidence type="ECO:0000256" key="1">
    <source>
        <dbReference type="ARBA" id="ARBA00004479"/>
    </source>
</evidence>
<keyword evidence="3" id="KW-0433">Leucine-rich repeat</keyword>
<dbReference type="PANTHER" id="PTHR48060">
    <property type="entry name" value="DNA DAMAGE-REPAIR/TOLERATION PROTEIN DRT100"/>
    <property type="match status" value="1"/>
</dbReference>
<feature type="domain" description="NB-ARC" evidence="15">
    <location>
        <begin position="448"/>
        <end position="515"/>
    </location>
</feature>
<evidence type="ECO:0000256" key="5">
    <source>
        <dbReference type="ARBA" id="ARBA00022729"/>
    </source>
</evidence>
<accession>A0A9J5XXB3</accession>
<dbReference type="Pfam" id="PF00560">
    <property type="entry name" value="LRR_1"/>
    <property type="match status" value="1"/>
</dbReference>
<evidence type="ECO:0000259" key="17">
    <source>
        <dbReference type="Pfam" id="PF23559"/>
    </source>
</evidence>
<evidence type="ECO:0000313" key="20">
    <source>
        <dbReference type="Proteomes" id="UP000824120"/>
    </source>
</evidence>
<dbReference type="GO" id="GO:0050832">
    <property type="term" value="P:defense response to fungus"/>
    <property type="evidence" value="ECO:0007669"/>
    <property type="project" value="UniProtKB-ARBA"/>
</dbReference>
<keyword evidence="6" id="KW-0677">Repeat</keyword>
<dbReference type="InterPro" id="IPR003591">
    <property type="entry name" value="Leu-rich_rpt_typical-subtyp"/>
</dbReference>
<feature type="chain" id="PRO_5039921505" description="Leucine-rich repeat-containing N-terminal plant-type domain-containing protein" evidence="14">
    <location>
        <begin position="23"/>
        <end position="872"/>
    </location>
</feature>
<dbReference type="FunFam" id="1.10.10.10:FF:000322">
    <property type="entry name" value="Probable disease resistance protein At1g63360"/>
    <property type="match status" value="1"/>
</dbReference>
<dbReference type="Pfam" id="PF08263">
    <property type="entry name" value="LRRNT_2"/>
    <property type="match status" value="1"/>
</dbReference>
<evidence type="ECO:0000256" key="9">
    <source>
        <dbReference type="ARBA" id="ARBA00022840"/>
    </source>
</evidence>
<evidence type="ECO:0000259" key="15">
    <source>
        <dbReference type="Pfam" id="PF00931"/>
    </source>
</evidence>
<organism evidence="19 20">
    <name type="scientific">Solanum commersonii</name>
    <name type="common">Commerson's wild potato</name>
    <name type="synonym">Commerson's nightshade</name>
    <dbReference type="NCBI Taxonomy" id="4109"/>
    <lineage>
        <taxon>Eukaryota</taxon>
        <taxon>Viridiplantae</taxon>
        <taxon>Streptophyta</taxon>
        <taxon>Embryophyta</taxon>
        <taxon>Tracheophyta</taxon>
        <taxon>Spermatophyta</taxon>
        <taxon>Magnoliopsida</taxon>
        <taxon>eudicotyledons</taxon>
        <taxon>Gunneridae</taxon>
        <taxon>Pentapetalae</taxon>
        <taxon>asterids</taxon>
        <taxon>lamiids</taxon>
        <taxon>Solanales</taxon>
        <taxon>Solanaceae</taxon>
        <taxon>Solanoideae</taxon>
        <taxon>Solaneae</taxon>
        <taxon>Solanum</taxon>
    </lineage>
</organism>
<evidence type="ECO:0000256" key="6">
    <source>
        <dbReference type="ARBA" id="ARBA00022737"/>
    </source>
</evidence>
<evidence type="ECO:0000256" key="8">
    <source>
        <dbReference type="ARBA" id="ARBA00022821"/>
    </source>
</evidence>
<evidence type="ECO:0000313" key="19">
    <source>
        <dbReference type="EMBL" id="KAG5592378.1"/>
    </source>
</evidence>
<dbReference type="PROSITE" id="PS51450">
    <property type="entry name" value="LRR"/>
    <property type="match status" value="1"/>
</dbReference>
<evidence type="ECO:0000256" key="4">
    <source>
        <dbReference type="ARBA" id="ARBA00022692"/>
    </source>
</evidence>
<dbReference type="InterPro" id="IPR032675">
    <property type="entry name" value="LRR_dom_sf"/>
</dbReference>
<dbReference type="Pfam" id="PF23598">
    <property type="entry name" value="LRR_14"/>
    <property type="match status" value="1"/>
</dbReference>
<dbReference type="InterPro" id="IPR013210">
    <property type="entry name" value="LRR_N_plant-typ"/>
</dbReference>
<keyword evidence="10" id="KW-1133">Transmembrane helix</keyword>
<keyword evidence="20" id="KW-1185">Reference proteome</keyword>
<sequence length="872" mass="98238">MVAGTMIIAFLILLTYLSVTNASNITTDEVSLLAFKAQITSDPNEMLSKNWTKGTHICNWIGISCSKKHQRVTSLVLKSFGFRGSIATDIGNLSFLNFLDIGNNSFHGQIPDEIGHLRRLKYLYLQMNNLTGQIPQSFGFLTRLEVLHLSENHLFGNVPLSIFSVSSLKDIDLSQNYELTGSLPNEICSNLPVLEYISLQDNQFVGELPKGLNKCTKLEVLSLSYNKFTGNLPRDMWNMSKVQELFIGWNNFTGDIPNEMNLPSIRKLSLRRNELVGTLPPSLGNLSTLVMIDIGENKIHGNIPPQLGHLSSLEGLYLGSNALSDQEKWAKIKAVLKVGAQGSSILATTRLETVGSIMGTWQPYQLSILSLEDCWLLFKQRAFGHQTETNPDLVGIGKEIVKKCGGCASSSQDSWRSFKLQEGRNMGTYENSVLPSLRLSYHHLPLDLNDVWNEDQDKWAKLRQVLMVGESGAFVLTTTRLEKIGSIMGTLQPYELSNLSQEDCWLLFMQSAFGHQEEINLNLLAIGKEIVKKCGGVPLAAKTLGGILCFKREERQWEHVRDSEIWKLPQEESSILPVLRLSYHHLPLDLRQCFAYCAVFPKDTEMEKENLISLWMAQGFLLSKGNLELEDVGNEVWNELYLRSFFQEIEVKYGRTYFKMHDLIHDLATSLFSASASRNNIREINVKGYPHMMSIGFAKVVSSYSHSHLQKFVSLRVLNPSELQLKQLPSSIGDLVHLRYLNLSGNLKIRSLPKQLCKLQNLQTLDLQYCIRLCCLPKETSKLGSLRNLLLDNCEALTCMPPRIASLTCLKTLGCFAVGRKKSSQIGELRNLNLYGSIEITHLERVKNDMDAKEANLSAKENLHSLSMRRRS</sequence>
<dbReference type="Pfam" id="PF00931">
    <property type="entry name" value="NB-ARC"/>
    <property type="match status" value="2"/>
</dbReference>
<dbReference type="InterPro" id="IPR058922">
    <property type="entry name" value="WHD_DRP"/>
</dbReference>
<dbReference type="FunFam" id="3.80.10.10:FF:000101">
    <property type="entry name" value="LRR receptor-like serine/threonine-protein kinase ERECTA"/>
    <property type="match status" value="1"/>
</dbReference>
<evidence type="ECO:0000256" key="7">
    <source>
        <dbReference type="ARBA" id="ARBA00022741"/>
    </source>
</evidence>
<dbReference type="InterPro" id="IPR055414">
    <property type="entry name" value="LRR_R13L4/SHOC2-like"/>
</dbReference>
<keyword evidence="11" id="KW-0472">Membrane</keyword>
<dbReference type="Gene3D" id="3.80.10.10">
    <property type="entry name" value="Ribonuclease Inhibitor"/>
    <property type="match status" value="3"/>
</dbReference>
<feature type="domain" description="NB-ARC" evidence="15">
    <location>
        <begin position="325"/>
        <end position="386"/>
    </location>
</feature>
<keyword evidence="13" id="KW-0325">Glycoprotein</keyword>
<dbReference type="EMBL" id="JACXVP010000008">
    <property type="protein sequence ID" value="KAG5592378.1"/>
    <property type="molecule type" value="Genomic_DNA"/>
</dbReference>
<evidence type="ECO:0000256" key="2">
    <source>
        <dbReference type="ARBA" id="ARBA00008894"/>
    </source>
</evidence>
<dbReference type="AlphaFoldDB" id="A0A9J5XXB3"/>
<reference evidence="19 20" key="1">
    <citation type="submission" date="2020-09" db="EMBL/GenBank/DDBJ databases">
        <title>De no assembly of potato wild relative species, Solanum commersonii.</title>
        <authorList>
            <person name="Cho K."/>
        </authorList>
    </citation>
    <scope>NUCLEOTIDE SEQUENCE [LARGE SCALE GENOMIC DNA]</scope>
    <source>
        <strain evidence="19">LZ3.2</strain>
        <tissue evidence="19">Leaf</tissue>
    </source>
</reference>
<keyword evidence="5 14" id="KW-0732">Signal</keyword>
<dbReference type="InterPro" id="IPR036388">
    <property type="entry name" value="WH-like_DNA-bd_sf"/>
</dbReference>
<dbReference type="Pfam" id="PF13855">
    <property type="entry name" value="LRR_8"/>
    <property type="match status" value="2"/>
</dbReference>
<comment type="subcellular location">
    <subcellularLocation>
        <location evidence="1">Membrane</location>
        <topology evidence="1">Single-pass type I membrane protein</topology>
    </subcellularLocation>
</comment>